<dbReference type="eggNOG" id="ENOG502ZQGP">
    <property type="taxonomic scope" value="Bacteria"/>
</dbReference>
<evidence type="ECO:0000313" key="2">
    <source>
        <dbReference type="EMBL" id="ACL77361.1"/>
    </source>
</evidence>
<feature type="transmembrane region" description="Helical" evidence="1">
    <location>
        <begin position="35"/>
        <end position="52"/>
    </location>
</feature>
<gene>
    <name evidence="2" type="ordered locus">Ccel_3069</name>
    <name evidence="3" type="ordered locus">Ccel_3311</name>
</gene>
<dbReference type="AlphaFoldDB" id="B8I144"/>
<dbReference type="KEGG" id="cce:Ccel_3311"/>
<dbReference type="RefSeq" id="WP_015926420.1">
    <property type="nucleotide sequence ID" value="NC_011898.1"/>
</dbReference>
<dbReference type="EMBL" id="CP001348">
    <property type="protein sequence ID" value="ACL77600.1"/>
    <property type="molecule type" value="Genomic_DNA"/>
</dbReference>
<accession>B8I144</accession>
<evidence type="ECO:0000256" key="1">
    <source>
        <dbReference type="SAM" id="Phobius"/>
    </source>
</evidence>
<dbReference type="KEGG" id="cce:Ccel_3069"/>
<keyword evidence="1" id="KW-1133">Transmembrane helix</keyword>
<proteinExistence type="predicted"/>
<name>B8I144_RUMCH</name>
<dbReference type="HOGENOM" id="CLU_2367865_0_0_9"/>
<evidence type="ECO:0000313" key="4">
    <source>
        <dbReference type="Proteomes" id="UP000001349"/>
    </source>
</evidence>
<keyword evidence="1" id="KW-0812">Transmembrane</keyword>
<reference evidence="3 4" key="1">
    <citation type="submission" date="2009-01" db="EMBL/GenBank/DDBJ databases">
        <title>Complete sequence of Clostridium cellulolyticum H10.</title>
        <authorList>
            <consortium name="US DOE Joint Genome Institute"/>
            <person name="Lucas S."/>
            <person name="Copeland A."/>
            <person name="Lapidus A."/>
            <person name="Glavina del Rio T."/>
            <person name="Dalin E."/>
            <person name="Tice H."/>
            <person name="Bruce D."/>
            <person name="Goodwin L."/>
            <person name="Pitluck S."/>
            <person name="Chertkov O."/>
            <person name="Saunders E."/>
            <person name="Brettin T."/>
            <person name="Detter J.C."/>
            <person name="Han C."/>
            <person name="Larimer F."/>
            <person name="Land M."/>
            <person name="Hauser L."/>
            <person name="Kyrpides N."/>
            <person name="Ivanova N."/>
            <person name="Zhou J."/>
            <person name="Richardson P."/>
        </authorList>
    </citation>
    <scope>NUCLEOTIDE SEQUENCE [LARGE SCALE GENOMIC DNA]</scope>
    <source>
        <strain evidence="4">ATCC 35319 / DSM 5812 / JCM 6584 / H10</strain>
        <strain evidence="3">H10</strain>
    </source>
</reference>
<dbReference type="STRING" id="394503.Ccel_3069"/>
<keyword evidence="1" id="KW-0472">Membrane</keyword>
<organism evidence="3 4">
    <name type="scientific">Ruminiclostridium cellulolyticum (strain ATCC 35319 / DSM 5812 / JCM 6584 / H10)</name>
    <name type="common">Clostridium cellulolyticum</name>
    <dbReference type="NCBI Taxonomy" id="394503"/>
    <lineage>
        <taxon>Bacteria</taxon>
        <taxon>Bacillati</taxon>
        <taxon>Bacillota</taxon>
        <taxon>Clostridia</taxon>
        <taxon>Eubacteriales</taxon>
        <taxon>Oscillospiraceae</taxon>
        <taxon>Ruminiclostridium</taxon>
    </lineage>
</organism>
<dbReference type="EMBL" id="CP001348">
    <property type="protein sequence ID" value="ACL77361.1"/>
    <property type="molecule type" value="Genomic_DNA"/>
</dbReference>
<protein>
    <submittedName>
        <fullName evidence="3">Uncharacterized protein</fullName>
    </submittedName>
</protein>
<sequence length="95" mass="10462">MKAACSKCGQPWNVSVHKKLNKPYVCPRCSKVKKMVLTAVGFIICCVAVPKLNRIVNVQRGYSAGGGEVLIPLLYLVVVGFIKTVLDYKKENAHQ</sequence>
<feature type="transmembrane region" description="Helical" evidence="1">
    <location>
        <begin position="64"/>
        <end position="86"/>
    </location>
</feature>
<keyword evidence="4" id="KW-1185">Reference proteome</keyword>
<dbReference type="Proteomes" id="UP000001349">
    <property type="component" value="Chromosome"/>
</dbReference>
<evidence type="ECO:0000313" key="3">
    <source>
        <dbReference type="EMBL" id="ACL77600.1"/>
    </source>
</evidence>
<dbReference type="OrthoDB" id="3036069at2"/>